<dbReference type="GO" id="GO:0045505">
    <property type="term" value="F:dynein intermediate chain binding"/>
    <property type="evidence" value="ECO:0007669"/>
    <property type="project" value="TreeGrafter"/>
</dbReference>
<dbReference type="GO" id="GO:0005737">
    <property type="term" value="C:cytoplasm"/>
    <property type="evidence" value="ECO:0007669"/>
    <property type="project" value="TreeGrafter"/>
</dbReference>
<evidence type="ECO:0000313" key="4">
    <source>
        <dbReference type="EMBL" id="KAJ6248793.1"/>
    </source>
</evidence>
<evidence type="ECO:0000313" key="2">
    <source>
        <dbReference type="EMBL" id="KAJ3439475.1"/>
    </source>
</evidence>
<evidence type="ECO:0000313" key="5">
    <source>
        <dbReference type="Proteomes" id="UP001146793"/>
    </source>
</evidence>
<dbReference type="EMBL" id="JAOAOG010000106">
    <property type="protein sequence ID" value="KAJ6248793.1"/>
    <property type="molecule type" value="Genomic_DNA"/>
</dbReference>
<reference evidence="2" key="2">
    <citation type="submission" date="2022-08" db="EMBL/GenBank/DDBJ databases">
        <title>Novel sulphate-reducing endosymbionts in the free-living metamonad Anaeramoeba.</title>
        <authorList>
            <person name="Jerlstrom-Hultqvist J."/>
            <person name="Cepicka I."/>
            <person name="Gallot-Lavallee L."/>
            <person name="Salas-Leiva D."/>
            <person name="Curtis B.A."/>
            <person name="Zahonova K."/>
            <person name="Pipaliya S."/>
            <person name="Dacks J."/>
            <person name="Roger A.J."/>
        </authorList>
    </citation>
    <scope>NUCLEOTIDE SEQUENCE</scope>
    <source>
        <strain evidence="2">Busselton2</strain>
    </source>
</reference>
<dbReference type="CDD" id="cd21455">
    <property type="entry name" value="DLC-like_DYNLT1_DYNLT3"/>
    <property type="match status" value="1"/>
</dbReference>
<dbReference type="Proteomes" id="UP001150062">
    <property type="component" value="Unassembled WGS sequence"/>
</dbReference>
<proteinExistence type="predicted"/>
<dbReference type="AlphaFoldDB" id="A0AAV7ZE48"/>
<comment type="caution">
    <text evidence="2">The sequence shown here is derived from an EMBL/GenBank/DDBJ whole genome shotgun (WGS) entry which is preliminary data.</text>
</comment>
<organism evidence="2 5">
    <name type="scientific">Anaeramoeba flamelloides</name>
    <dbReference type="NCBI Taxonomy" id="1746091"/>
    <lineage>
        <taxon>Eukaryota</taxon>
        <taxon>Metamonada</taxon>
        <taxon>Anaeramoebidae</taxon>
        <taxon>Anaeramoeba</taxon>
    </lineage>
</organism>
<dbReference type="InterPro" id="IPR005334">
    <property type="entry name" value="Tctex-1-like"/>
</dbReference>
<name>A0AAV7ZE48_9EUKA</name>
<dbReference type="EMBL" id="JANTQA010000047">
    <property type="protein sequence ID" value="KAJ3432887.1"/>
    <property type="molecule type" value="Genomic_DNA"/>
</dbReference>
<keyword evidence="6" id="KW-1185">Reference proteome</keyword>
<dbReference type="Gene3D" id="3.30.1140.40">
    <property type="entry name" value="Tctex-1"/>
    <property type="match status" value="1"/>
</dbReference>
<accession>A0AAV7ZE48</accession>
<evidence type="ECO:0000313" key="3">
    <source>
        <dbReference type="EMBL" id="KAJ6246873.1"/>
    </source>
</evidence>
<dbReference type="GO" id="GO:0007018">
    <property type="term" value="P:microtubule-based movement"/>
    <property type="evidence" value="ECO:0007669"/>
    <property type="project" value="TreeGrafter"/>
</dbReference>
<protein>
    <submittedName>
        <fullName evidence="2 3">Dynein light chain tctex-type</fullName>
    </submittedName>
</protein>
<dbReference type="GO" id="GO:0005868">
    <property type="term" value="C:cytoplasmic dynein complex"/>
    <property type="evidence" value="ECO:0007669"/>
    <property type="project" value="TreeGrafter"/>
</dbReference>
<reference evidence="3" key="1">
    <citation type="submission" date="2022-08" db="EMBL/GenBank/DDBJ databases">
        <title>Novel sulfate-reducing endosymbionts in the free-living metamonad Anaeramoeba.</title>
        <authorList>
            <person name="Jerlstrom-Hultqvist J."/>
            <person name="Cepicka I."/>
            <person name="Gallot-Lavallee L."/>
            <person name="Salas-Leiva D."/>
            <person name="Curtis B.A."/>
            <person name="Zahonova K."/>
            <person name="Pipaliya S."/>
            <person name="Dacks J."/>
            <person name="Roger A.J."/>
        </authorList>
    </citation>
    <scope>NUCLEOTIDE SEQUENCE</scope>
    <source>
        <strain evidence="3">Schooner1</strain>
    </source>
</reference>
<evidence type="ECO:0000313" key="6">
    <source>
        <dbReference type="Proteomes" id="UP001150062"/>
    </source>
</evidence>
<sequence>MSEERFPFMDKVEEIKEIIKECSNEILQKKKYQHAMVNRWTTVIIDKILAELNQKKYKFKYVVTSMIIQKGNTGMHSSTSCYWDNSLDGNCSYRWENENMYCITSVYGLAY</sequence>
<dbReference type="EMBL" id="JAOAOG010000131">
    <property type="protein sequence ID" value="KAJ6246873.1"/>
    <property type="molecule type" value="Genomic_DNA"/>
</dbReference>
<gene>
    <name evidence="2" type="ORF">M0812_15504</name>
    <name evidence="1" type="ORF">M0812_21832</name>
    <name evidence="3" type="ORF">M0813_02127</name>
    <name evidence="4" type="ORF">M0813_17284</name>
</gene>
<dbReference type="EMBL" id="JANTQA010000032">
    <property type="protein sequence ID" value="KAJ3439475.1"/>
    <property type="molecule type" value="Genomic_DNA"/>
</dbReference>
<dbReference type="Pfam" id="PF03645">
    <property type="entry name" value="Tctex-1"/>
    <property type="match status" value="1"/>
</dbReference>
<evidence type="ECO:0000313" key="1">
    <source>
        <dbReference type="EMBL" id="KAJ3432887.1"/>
    </source>
</evidence>
<dbReference type="PANTHER" id="PTHR21255">
    <property type="entry name" value="T-COMPLEX-ASSOCIATED-TESTIS-EXPRESSED 1/ DYNEIN LIGHT CHAIN"/>
    <property type="match status" value="1"/>
</dbReference>
<dbReference type="Proteomes" id="UP001146793">
    <property type="component" value="Unassembled WGS sequence"/>
</dbReference>
<dbReference type="InterPro" id="IPR038586">
    <property type="entry name" value="Tctex-1-like_sf"/>
</dbReference>
<dbReference type="PANTHER" id="PTHR21255:SF4">
    <property type="entry name" value="DYNEIN LIGHT CHAIN TCTEX-TYPE"/>
    <property type="match status" value="1"/>
</dbReference>